<dbReference type="RefSeq" id="WP_073032552.1">
    <property type="nucleotide sequence ID" value="NZ_FQXJ01000025.1"/>
</dbReference>
<dbReference type="GO" id="GO:0005737">
    <property type="term" value="C:cytoplasm"/>
    <property type="evidence" value="ECO:0007669"/>
    <property type="project" value="TreeGrafter"/>
</dbReference>
<organism evidence="4 5">
    <name type="scientific">Desulfosporosinus lacus DSM 15449</name>
    <dbReference type="NCBI Taxonomy" id="1121420"/>
    <lineage>
        <taxon>Bacteria</taxon>
        <taxon>Bacillati</taxon>
        <taxon>Bacillota</taxon>
        <taxon>Clostridia</taxon>
        <taxon>Eubacteriales</taxon>
        <taxon>Desulfitobacteriaceae</taxon>
        <taxon>Desulfosporosinus</taxon>
    </lineage>
</organism>
<evidence type="ECO:0000259" key="3">
    <source>
        <dbReference type="Pfam" id="PF02581"/>
    </source>
</evidence>
<dbReference type="InterPro" id="IPR013785">
    <property type="entry name" value="Aldolase_TIM"/>
</dbReference>
<protein>
    <submittedName>
        <fullName evidence="4">Thiamine-phosphate pyrophosphorylase</fullName>
    </submittedName>
</protein>
<dbReference type="SUPFAM" id="SSF51391">
    <property type="entry name" value="Thiamin phosphate synthase"/>
    <property type="match status" value="1"/>
</dbReference>
<gene>
    <name evidence="4" type="ORF">SAMN02746098_04634</name>
</gene>
<dbReference type="GO" id="GO:0004789">
    <property type="term" value="F:thiamine-phosphate diphosphorylase activity"/>
    <property type="evidence" value="ECO:0007669"/>
    <property type="project" value="TreeGrafter"/>
</dbReference>
<dbReference type="PANTHER" id="PTHR20857">
    <property type="entry name" value="THIAMINE-PHOSPHATE PYROPHOSPHORYLASE"/>
    <property type="match status" value="1"/>
</dbReference>
<dbReference type="AlphaFoldDB" id="A0A1M6DZ29"/>
<proteinExistence type="predicted"/>
<dbReference type="EMBL" id="FQXJ01000025">
    <property type="protein sequence ID" value="SHI78409.1"/>
    <property type="molecule type" value="Genomic_DNA"/>
</dbReference>
<accession>A0A1M6DZ29</accession>
<dbReference type="Proteomes" id="UP000183954">
    <property type="component" value="Unassembled WGS sequence"/>
</dbReference>
<dbReference type="OrthoDB" id="9815348at2"/>
<dbReference type="InterPro" id="IPR036206">
    <property type="entry name" value="ThiamineP_synth_sf"/>
</dbReference>
<dbReference type="Pfam" id="PF02581">
    <property type="entry name" value="TMP-TENI"/>
    <property type="match status" value="1"/>
</dbReference>
<evidence type="ECO:0000313" key="5">
    <source>
        <dbReference type="Proteomes" id="UP000183954"/>
    </source>
</evidence>
<comment type="pathway">
    <text evidence="1">Cofactor biosynthesis; thiamine diphosphate biosynthesis.</text>
</comment>
<reference evidence="5" key="1">
    <citation type="submission" date="2016-11" db="EMBL/GenBank/DDBJ databases">
        <authorList>
            <person name="Varghese N."/>
            <person name="Submissions S."/>
        </authorList>
    </citation>
    <scope>NUCLEOTIDE SEQUENCE [LARGE SCALE GENOMIC DNA]</scope>
    <source>
        <strain evidence="5">DSM 15449</strain>
    </source>
</reference>
<evidence type="ECO:0000256" key="1">
    <source>
        <dbReference type="ARBA" id="ARBA00004948"/>
    </source>
</evidence>
<dbReference type="STRING" id="1121420.SAMN02746098_04634"/>
<name>A0A1M6DZ29_9FIRM</name>
<keyword evidence="5" id="KW-1185">Reference proteome</keyword>
<sequence>MLICVTNRNDCKDDYLSRISQLAKGKPHAIMLREKDLSLTEYEYLAAKVSEICDLHEVPLIINQNITTATKLKLRNIHLSISDLRQYKSEVSEFTFGTSVHTVPDAKEAQALGASYIIAGHIFSTDCKKGVPPRGLSFLKEVCTLVTIPVFAIGGITKDKIEVIKKTGAKGVCVMSESMTCTNPVNLTNDFRF</sequence>
<dbReference type="Gene3D" id="3.20.20.70">
    <property type="entry name" value="Aldolase class I"/>
    <property type="match status" value="1"/>
</dbReference>
<dbReference type="InterPro" id="IPR022998">
    <property type="entry name" value="ThiamineP_synth_TenI"/>
</dbReference>
<dbReference type="GO" id="GO:0009228">
    <property type="term" value="P:thiamine biosynthetic process"/>
    <property type="evidence" value="ECO:0007669"/>
    <property type="project" value="UniProtKB-KW"/>
</dbReference>
<feature type="domain" description="Thiamine phosphate synthase/TenI" evidence="3">
    <location>
        <begin position="2"/>
        <end position="176"/>
    </location>
</feature>
<evidence type="ECO:0000313" key="4">
    <source>
        <dbReference type="EMBL" id="SHI78409.1"/>
    </source>
</evidence>
<dbReference type="PANTHER" id="PTHR20857:SF15">
    <property type="entry name" value="THIAMINE-PHOSPHATE SYNTHASE"/>
    <property type="match status" value="1"/>
</dbReference>
<dbReference type="CDD" id="cd00564">
    <property type="entry name" value="TMP_TenI"/>
    <property type="match status" value="1"/>
</dbReference>
<evidence type="ECO:0000256" key="2">
    <source>
        <dbReference type="ARBA" id="ARBA00022977"/>
    </source>
</evidence>
<keyword evidence="2" id="KW-0784">Thiamine biosynthesis</keyword>